<keyword evidence="1" id="KW-0677">Repeat</keyword>
<evidence type="ECO:0000259" key="5">
    <source>
        <dbReference type="Pfam" id="PF00931"/>
    </source>
</evidence>
<dbReference type="Proteomes" id="UP000436088">
    <property type="component" value="Unassembled WGS sequence"/>
</dbReference>
<dbReference type="Pfam" id="PF23598">
    <property type="entry name" value="LRR_14"/>
    <property type="match status" value="1"/>
</dbReference>
<organism evidence="8 9">
    <name type="scientific">Hibiscus syriacus</name>
    <name type="common">Rose of Sharon</name>
    <dbReference type="NCBI Taxonomy" id="106335"/>
    <lineage>
        <taxon>Eukaryota</taxon>
        <taxon>Viridiplantae</taxon>
        <taxon>Streptophyta</taxon>
        <taxon>Embryophyta</taxon>
        <taxon>Tracheophyta</taxon>
        <taxon>Spermatophyta</taxon>
        <taxon>Magnoliopsida</taxon>
        <taxon>eudicotyledons</taxon>
        <taxon>Gunneridae</taxon>
        <taxon>Pentapetalae</taxon>
        <taxon>rosids</taxon>
        <taxon>malvids</taxon>
        <taxon>Malvales</taxon>
        <taxon>Malvaceae</taxon>
        <taxon>Malvoideae</taxon>
        <taxon>Hibiscus</taxon>
    </lineage>
</organism>
<keyword evidence="9" id="KW-1185">Reference proteome</keyword>
<dbReference type="InterPro" id="IPR032675">
    <property type="entry name" value="LRR_dom_sf"/>
</dbReference>
<dbReference type="EMBL" id="VEPZ02001024">
    <property type="protein sequence ID" value="KAE8701252.1"/>
    <property type="molecule type" value="Genomic_DNA"/>
</dbReference>
<dbReference type="Gene3D" id="3.40.50.300">
    <property type="entry name" value="P-loop containing nucleotide triphosphate hydrolases"/>
    <property type="match status" value="1"/>
</dbReference>
<dbReference type="GO" id="GO:0006952">
    <property type="term" value="P:defense response"/>
    <property type="evidence" value="ECO:0007669"/>
    <property type="project" value="UniProtKB-KW"/>
</dbReference>
<accession>A0A6A3AEH7</accession>
<evidence type="ECO:0000259" key="7">
    <source>
        <dbReference type="Pfam" id="PF23598"/>
    </source>
</evidence>
<dbReference type="PRINTS" id="PR00364">
    <property type="entry name" value="DISEASERSIST"/>
</dbReference>
<sequence length="400" mass="45824">MQCFLKDADRLKKKKHTINKILADLRDLVYKAEDILADCQLQLSHDANGCLARISPSNLHFKHQNGRRLKEITEADTKKIKDWVFEAAYQGKYLIVIDDVWSDVTWWGRISQWLPKGNVSCIMVTTRIEEVSMKMGLKKMRIHRPEFLNKVYSWLIFHKIAFAASEDECTYPDLEDVGREIVEKCKGLPLAIKVVGGMMHCKTPYYHEWSLSNTHPLIELPTSLEKLTNLQILDLSYCQNLKTSPQNLTILRKLKVLDVSNCDSLKCFPKGLGRLSNLEVLLGFRPARSSCHGCRIEELRNLTRLRILGLHLTHGDEVKDNEVNALVNLHELENLSITYFDFYGREIVRKLTQLRIGSKSGIWNGEEMMNERAGRIDKRLTVGARVEEEIGSANAKHGPG</sequence>
<evidence type="ECO:0000256" key="2">
    <source>
        <dbReference type="ARBA" id="ARBA00022741"/>
    </source>
</evidence>
<dbReference type="SUPFAM" id="SSF52540">
    <property type="entry name" value="P-loop containing nucleoside triphosphate hydrolases"/>
    <property type="match status" value="1"/>
</dbReference>
<comment type="caution">
    <text evidence="8">The sequence shown here is derived from an EMBL/GenBank/DDBJ whole genome shotgun (WGS) entry which is preliminary data.</text>
</comment>
<dbReference type="Gene3D" id="1.10.8.430">
    <property type="entry name" value="Helical domain of apoptotic protease-activating factors"/>
    <property type="match status" value="1"/>
</dbReference>
<evidence type="ECO:0000256" key="3">
    <source>
        <dbReference type="ARBA" id="ARBA00022821"/>
    </source>
</evidence>
<keyword evidence="2" id="KW-0547">Nucleotide-binding</keyword>
<dbReference type="AlphaFoldDB" id="A0A6A3AEH7"/>
<evidence type="ECO:0000256" key="4">
    <source>
        <dbReference type="ARBA" id="ARBA00022840"/>
    </source>
</evidence>
<evidence type="ECO:0000313" key="9">
    <source>
        <dbReference type="Proteomes" id="UP000436088"/>
    </source>
</evidence>
<dbReference type="Gene3D" id="3.80.10.10">
    <property type="entry name" value="Ribonuclease Inhibitor"/>
    <property type="match status" value="1"/>
</dbReference>
<dbReference type="InterPro" id="IPR041118">
    <property type="entry name" value="Rx_N"/>
</dbReference>
<dbReference type="PANTHER" id="PTHR36766:SF40">
    <property type="entry name" value="DISEASE RESISTANCE PROTEIN RGA3"/>
    <property type="match status" value="1"/>
</dbReference>
<protein>
    <submittedName>
        <fullName evidence="8">ATP binding protein</fullName>
    </submittedName>
</protein>
<dbReference type="Pfam" id="PF18052">
    <property type="entry name" value="Rx_N"/>
    <property type="match status" value="1"/>
</dbReference>
<evidence type="ECO:0000313" key="8">
    <source>
        <dbReference type="EMBL" id="KAE8701252.1"/>
    </source>
</evidence>
<feature type="domain" description="Disease resistance N-terminal" evidence="6">
    <location>
        <begin position="1"/>
        <end position="47"/>
    </location>
</feature>
<dbReference type="InterPro" id="IPR027417">
    <property type="entry name" value="P-loop_NTPase"/>
</dbReference>
<dbReference type="GO" id="GO:0005524">
    <property type="term" value="F:ATP binding"/>
    <property type="evidence" value="ECO:0007669"/>
    <property type="project" value="UniProtKB-KW"/>
</dbReference>
<dbReference type="InterPro" id="IPR002182">
    <property type="entry name" value="NB-ARC"/>
</dbReference>
<proteinExistence type="predicted"/>
<dbReference type="GO" id="GO:0051707">
    <property type="term" value="P:response to other organism"/>
    <property type="evidence" value="ECO:0007669"/>
    <property type="project" value="UniProtKB-ARBA"/>
</dbReference>
<dbReference type="PANTHER" id="PTHR36766">
    <property type="entry name" value="PLANT BROAD-SPECTRUM MILDEW RESISTANCE PROTEIN RPW8"/>
    <property type="match status" value="1"/>
</dbReference>
<evidence type="ECO:0000259" key="6">
    <source>
        <dbReference type="Pfam" id="PF18052"/>
    </source>
</evidence>
<dbReference type="GO" id="GO:0043531">
    <property type="term" value="F:ADP binding"/>
    <property type="evidence" value="ECO:0007669"/>
    <property type="project" value="InterPro"/>
</dbReference>
<dbReference type="InterPro" id="IPR042197">
    <property type="entry name" value="Apaf_helical"/>
</dbReference>
<gene>
    <name evidence="8" type="ORF">F3Y22_tig00110548pilonHSYRG00639</name>
</gene>
<keyword evidence="4" id="KW-0067">ATP-binding</keyword>
<dbReference type="Pfam" id="PF00931">
    <property type="entry name" value="NB-ARC"/>
    <property type="match status" value="1"/>
</dbReference>
<keyword evidence="3" id="KW-0611">Plant defense</keyword>
<feature type="domain" description="NB-ARC" evidence="5">
    <location>
        <begin position="70"/>
        <end position="165"/>
    </location>
</feature>
<evidence type="ECO:0000256" key="1">
    <source>
        <dbReference type="ARBA" id="ARBA00022737"/>
    </source>
</evidence>
<dbReference type="InterPro" id="IPR055414">
    <property type="entry name" value="LRR_R13L4/SHOC2-like"/>
</dbReference>
<feature type="domain" description="Disease resistance R13L4/SHOC-2-like LRR" evidence="7">
    <location>
        <begin position="211"/>
        <end position="345"/>
    </location>
</feature>
<dbReference type="SUPFAM" id="SSF52058">
    <property type="entry name" value="L domain-like"/>
    <property type="match status" value="1"/>
</dbReference>
<name>A0A6A3AEH7_HIBSY</name>
<reference evidence="8" key="1">
    <citation type="submission" date="2019-09" db="EMBL/GenBank/DDBJ databases">
        <title>Draft genome information of white flower Hibiscus syriacus.</title>
        <authorList>
            <person name="Kim Y.-M."/>
        </authorList>
    </citation>
    <scope>NUCLEOTIDE SEQUENCE [LARGE SCALE GENOMIC DNA]</scope>
    <source>
        <strain evidence="8">YM2019G1</strain>
    </source>
</reference>